<evidence type="ECO:0000313" key="2">
    <source>
        <dbReference type="Proteomes" id="UP000287188"/>
    </source>
</evidence>
<gene>
    <name evidence="1" type="ORF">KDK_27680</name>
</gene>
<dbReference type="OrthoDB" id="4696264at2"/>
<dbReference type="SUPFAM" id="SSF50494">
    <property type="entry name" value="Trypsin-like serine proteases"/>
    <property type="match status" value="1"/>
</dbReference>
<evidence type="ECO:0008006" key="3">
    <source>
        <dbReference type="Google" id="ProtNLM"/>
    </source>
</evidence>
<proteinExistence type="predicted"/>
<dbReference type="Pfam" id="PF13365">
    <property type="entry name" value="Trypsin_2"/>
    <property type="match status" value="1"/>
</dbReference>
<dbReference type="Gene3D" id="2.40.10.10">
    <property type="entry name" value="Trypsin-like serine proteases"/>
    <property type="match status" value="2"/>
</dbReference>
<accession>A0A402AIK6</accession>
<dbReference type="AlphaFoldDB" id="A0A402AIK6"/>
<dbReference type="EMBL" id="BIFS01000001">
    <property type="protein sequence ID" value="GCE18968.1"/>
    <property type="molecule type" value="Genomic_DNA"/>
</dbReference>
<evidence type="ECO:0000313" key="1">
    <source>
        <dbReference type="EMBL" id="GCE18968.1"/>
    </source>
</evidence>
<dbReference type="InterPro" id="IPR009003">
    <property type="entry name" value="Peptidase_S1_PA"/>
</dbReference>
<name>A0A402AIK6_9CHLR</name>
<organism evidence="1 2">
    <name type="scientific">Dictyobacter kobayashii</name>
    <dbReference type="NCBI Taxonomy" id="2014872"/>
    <lineage>
        <taxon>Bacteria</taxon>
        <taxon>Bacillati</taxon>
        <taxon>Chloroflexota</taxon>
        <taxon>Ktedonobacteria</taxon>
        <taxon>Ktedonobacterales</taxon>
        <taxon>Dictyobacteraceae</taxon>
        <taxon>Dictyobacter</taxon>
    </lineage>
</organism>
<dbReference type="RefSeq" id="WP_126550642.1">
    <property type="nucleotide sequence ID" value="NZ_BIFS01000001.1"/>
</dbReference>
<dbReference type="Proteomes" id="UP000287188">
    <property type="component" value="Unassembled WGS sequence"/>
</dbReference>
<sequence>MQVQSPSEQLFFSTVLIEAVSQQKQSQGKGTGFIFSYLYKGRDALFLVTNKHVIANAHTSRFFFTKTQDGQHPLIGHRVDIETDQVWYGHPDPQIDVAVTPLVPIILQLQAKQPGNQIFFRSIPSSLMPTDTQLQELDAMEEVTFIGYPNGIFDEVNLLPILRKGVSATPLQINYNGQPTFLIDASVFPGSSGSPVFICDNGGYSQRGNFVVGARVLFLGIISAVFYRSEFGQIELIPIPTAQQHIPGVEMKQMIDLGVVYKASTVIETIKHCVASMAQINKASSEKKELIDSIPLQEGAEQ</sequence>
<reference evidence="2" key="1">
    <citation type="submission" date="2018-12" db="EMBL/GenBank/DDBJ databases">
        <title>Tengunoibacter tsumagoiensis gen. nov., sp. nov., Dictyobacter kobayashii sp. nov., D. alpinus sp. nov., and D. joshuensis sp. nov. and description of Dictyobacteraceae fam. nov. within the order Ktedonobacterales isolated from Tengu-no-mugimeshi.</title>
        <authorList>
            <person name="Wang C.M."/>
            <person name="Zheng Y."/>
            <person name="Sakai Y."/>
            <person name="Toyoda A."/>
            <person name="Minakuchi Y."/>
            <person name="Abe K."/>
            <person name="Yokota A."/>
            <person name="Yabe S."/>
        </authorList>
    </citation>
    <scope>NUCLEOTIDE SEQUENCE [LARGE SCALE GENOMIC DNA]</scope>
    <source>
        <strain evidence="2">Uno11</strain>
    </source>
</reference>
<keyword evidence="2" id="KW-1185">Reference proteome</keyword>
<dbReference type="InterPro" id="IPR043504">
    <property type="entry name" value="Peptidase_S1_PA_chymotrypsin"/>
</dbReference>
<comment type="caution">
    <text evidence="1">The sequence shown here is derived from an EMBL/GenBank/DDBJ whole genome shotgun (WGS) entry which is preliminary data.</text>
</comment>
<protein>
    <recommendedName>
        <fullName evidence="3">Serine protease</fullName>
    </recommendedName>
</protein>